<dbReference type="OrthoDB" id="89086at2759"/>
<dbReference type="RefSeq" id="XP_033669926.1">
    <property type="nucleotide sequence ID" value="XM_033812241.1"/>
</dbReference>
<sequence length="284" mass="32221">MTTNIFQPTPIHTNKTTTLAPFPFLQREVPHPNTKTSLSTVIKTVTLLSTLSLALADVITPLYPIAATDGALKWRPVLDWDKDTCYHTAAIDPNGNTNPGLETTPQVGPCRQADRLSHCNAYSRERCNHGWCVYMYGYYSEMDNNVWANAYGHRHDWEHAMVWIRGDAPWSVMWSAHGDYSDADAREVRWEGDTHPKLVAHHGGARTGSLRLAKGDDDNIENDFGRWFTCHLQSREKMDDGIGHKLMTTNWGSAHIDLTDEKFPEVLEKYMPKQARADGFDAWH</sequence>
<dbReference type="PANTHER" id="PTHR33657">
    <property type="entry name" value="DOMAIN PROTEIN, PUTATIVE (AFU_ORTHOLOGUE AFUA_5G00600)-RELATED"/>
    <property type="match status" value="1"/>
</dbReference>
<dbReference type="InterPro" id="IPR008701">
    <property type="entry name" value="NPP1"/>
</dbReference>
<dbReference type="PIRSF" id="PIRSF029958">
    <property type="entry name" value="Necrosis-inducing_protein"/>
    <property type="match status" value="1"/>
</dbReference>
<dbReference type="Pfam" id="PF05630">
    <property type="entry name" value="NPP1"/>
    <property type="match status" value="1"/>
</dbReference>
<name>A0A6A6CP40_ZASCE</name>
<dbReference type="EMBL" id="ML993589">
    <property type="protein sequence ID" value="KAF2169037.1"/>
    <property type="molecule type" value="Genomic_DNA"/>
</dbReference>
<keyword evidence="2" id="KW-1185">Reference proteome</keyword>
<evidence type="ECO:0000313" key="2">
    <source>
        <dbReference type="Proteomes" id="UP000799537"/>
    </source>
</evidence>
<accession>A0A6A6CP40</accession>
<dbReference type="PANTHER" id="PTHR33657:SF6">
    <property type="entry name" value="SECRETED PROTEIN"/>
    <property type="match status" value="1"/>
</dbReference>
<dbReference type="GeneID" id="54565513"/>
<reference evidence="1" key="1">
    <citation type="journal article" date="2020" name="Stud. Mycol.">
        <title>101 Dothideomycetes genomes: a test case for predicting lifestyles and emergence of pathogens.</title>
        <authorList>
            <person name="Haridas S."/>
            <person name="Albert R."/>
            <person name="Binder M."/>
            <person name="Bloem J."/>
            <person name="Labutti K."/>
            <person name="Salamov A."/>
            <person name="Andreopoulos B."/>
            <person name="Baker S."/>
            <person name="Barry K."/>
            <person name="Bills G."/>
            <person name="Bluhm B."/>
            <person name="Cannon C."/>
            <person name="Castanera R."/>
            <person name="Culley D."/>
            <person name="Daum C."/>
            <person name="Ezra D."/>
            <person name="Gonzalez J."/>
            <person name="Henrissat B."/>
            <person name="Kuo A."/>
            <person name="Liang C."/>
            <person name="Lipzen A."/>
            <person name="Lutzoni F."/>
            <person name="Magnuson J."/>
            <person name="Mondo S."/>
            <person name="Nolan M."/>
            <person name="Ohm R."/>
            <person name="Pangilinan J."/>
            <person name="Park H.-J."/>
            <person name="Ramirez L."/>
            <person name="Alfaro M."/>
            <person name="Sun H."/>
            <person name="Tritt A."/>
            <person name="Yoshinaga Y."/>
            <person name="Zwiers L.-H."/>
            <person name="Turgeon B."/>
            <person name="Goodwin S."/>
            <person name="Spatafora J."/>
            <person name="Crous P."/>
            <person name="Grigoriev I."/>
        </authorList>
    </citation>
    <scope>NUCLEOTIDE SEQUENCE</scope>
    <source>
        <strain evidence="1">ATCC 36951</strain>
    </source>
</reference>
<protein>
    <submittedName>
        <fullName evidence="1">Uncharacterized protein</fullName>
    </submittedName>
</protein>
<gene>
    <name evidence="1" type="ORF">M409DRAFT_53003</name>
</gene>
<evidence type="ECO:0000313" key="1">
    <source>
        <dbReference type="EMBL" id="KAF2169037.1"/>
    </source>
</evidence>
<dbReference type="AlphaFoldDB" id="A0A6A6CP40"/>
<dbReference type="Proteomes" id="UP000799537">
    <property type="component" value="Unassembled WGS sequence"/>
</dbReference>
<organism evidence="1 2">
    <name type="scientific">Zasmidium cellare ATCC 36951</name>
    <dbReference type="NCBI Taxonomy" id="1080233"/>
    <lineage>
        <taxon>Eukaryota</taxon>
        <taxon>Fungi</taxon>
        <taxon>Dikarya</taxon>
        <taxon>Ascomycota</taxon>
        <taxon>Pezizomycotina</taxon>
        <taxon>Dothideomycetes</taxon>
        <taxon>Dothideomycetidae</taxon>
        <taxon>Mycosphaerellales</taxon>
        <taxon>Mycosphaerellaceae</taxon>
        <taxon>Zasmidium</taxon>
    </lineage>
</organism>
<proteinExistence type="predicted"/>